<sequence>MLWKYRWSLLQSATNRIFRKLPLQSFRYLSSPSLCGTDEAQNSFPENVDRDFSHKIKLSLTHQIVYSTLSNCPSDIIALSFFLWCAKQHNYFHNSVAFDYMVTIVTRLTERHKTVKGILGELECVGCATKAQTLLFLLRIYWRGGTYGMVLEAYEQMGDCGFTPNTFASNVLMDVLFKIGRADVAMKVWKETQVPNFLTCNIALLHLCKINDVIHIQNVLRVMLRMDYYPKVEIFEMLLNCFCKMSRLVEAYQVLGLMISLGITMSVNIWSILINGFCRMSELGVASNLLEKMEETGCSPNVVTYTILVKAFMESEMVPDAVGILHTMKSKGCTPDIIFCNVLIDCLSKIERYQDGLEVFRSLPKQNLAPDSYTYSSLLYTIRMSRRFYLLPKLVHGLVIDADLVLCNSLLSYFCKAGRPSLAVELYNDMVDRGFMPDRYSFTGLLSGLCGAGRIDEAINVYHGIIMNYPGIDAHIHTAITDGLIKVGKCNSAIKLFRKAIMEKYPLDVVSYTVAIHGLLRGGRIGEACAMYNQMKEVGLTPNLHTYSVMLSALCKERDLKMVKQMLREMIDERIELDYNNLVRLSNFFGRSHHYLSGFSLLAEMRGLELIKARAMQALFVNELLHGVKADDECYTLMKGYAENYEFEDSSNSGDHLDVVASVG</sequence>
<dbReference type="InterPro" id="IPR002885">
    <property type="entry name" value="PPR_rpt"/>
</dbReference>
<dbReference type="Pfam" id="PF01535">
    <property type="entry name" value="PPR"/>
    <property type="match status" value="1"/>
</dbReference>
<dbReference type="KEGG" id="qsa:O6P43_028018"/>
<dbReference type="AlphaFoldDB" id="A0AAD7L5Q1"/>
<dbReference type="PANTHER" id="PTHR46128">
    <property type="entry name" value="MITOCHONDRIAL GROUP I INTRON SPLICING FACTOR CCM1"/>
    <property type="match status" value="1"/>
</dbReference>
<dbReference type="InterPro" id="IPR011990">
    <property type="entry name" value="TPR-like_helical_dom_sf"/>
</dbReference>
<feature type="repeat" description="PPR" evidence="3">
    <location>
        <begin position="336"/>
        <end position="370"/>
    </location>
</feature>
<dbReference type="Pfam" id="PF13041">
    <property type="entry name" value="PPR_2"/>
    <property type="match status" value="4"/>
</dbReference>
<evidence type="ECO:0000313" key="5">
    <source>
        <dbReference type="Proteomes" id="UP001163823"/>
    </source>
</evidence>
<protein>
    <submittedName>
        <fullName evidence="4">Pentatricopeptide repeat</fullName>
    </submittedName>
</protein>
<evidence type="ECO:0000313" key="4">
    <source>
        <dbReference type="EMBL" id="KAJ7952068.1"/>
    </source>
</evidence>
<keyword evidence="2" id="KW-0677">Repeat</keyword>
<dbReference type="NCBIfam" id="TIGR00756">
    <property type="entry name" value="PPR"/>
    <property type="match status" value="8"/>
</dbReference>
<keyword evidence="5" id="KW-1185">Reference proteome</keyword>
<feature type="repeat" description="PPR" evidence="3">
    <location>
        <begin position="508"/>
        <end position="542"/>
    </location>
</feature>
<organism evidence="4 5">
    <name type="scientific">Quillaja saponaria</name>
    <name type="common">Soap bark tree</name>
    <dbReference type="NCBI Taxonomy" id="32244"/>
    <lineage>
        <taxon>Eukaryota</taxon>
        <taxon>Viridiplantae</taxon>
        <taxon>Streptophyta</taxon>
        <taxon>Embryophyta</taxon>
        <taxon>Tracheophyta</taxon>
        <taxon>Spermatophyta</taxon>
        <taxon>Magnoliopsida</taxon>
        <taxon>eudicotyledons</taxon>
        <taxon>Gunneridae</taxon>
        <taxon>Pentapetalae</taxon>
        <taxon>rosids</taxon>
        <taxon>fabids</taxon>
        <taxon>Fabales</taxon>
        <taxon>Quillajaceae</taxon>
        <taxon>Quillaja</taxon>
    </lineage>
</organism>
<gene>
    <name evidence="4" type="ORF">O6P43_028018</name>
</gene>
<dbReference type="Gene3D" id="1.25.40.10">
    <property type="entry name" value="Tetratricopeptide repeat domain"/>
    <property type="match status" value="4"/>
</dbReference>
<feature type="repeat" description="PPR" evidence="3">
    <location>
        <begin position="301"/>
        <end position="335"/>
    </location>
</feature>
<dbReference type="EMBL" id="JARAOO010000011">
    <property type="protein sequence ID" value="KAJ7952069.1"/>
    <property type="molecule type" value="Genomic_DNA"/>
</dbReference>
<feature type="repeat" description="PPR" evidence="3">
    <location>
        <begin position="403"/>
        <end position="437"/>
    </location>
</feature>
<dbReference type="PANTHER" id="PTHR46128:SF285">
    <property type="entry name" value="PENTATRICOPEPTIDE REPEAT-CONTAINING PROTEIN"/>
    <property type="match status" value="1"/>
</dbReference>
<proteinExistence type="inferred from homology"/>
<dbReference type="Proteomes" id="UP001163823">
    <property type="component" value="Chromosome 11"/>
</dbReference>
<reference evidence="4" key="1">
    <citation type="journal article" date="2023" name="Science">
        <title>Elucidation of the pathway for biosynthesis of saponin adjuvants from the soapbark tree.</title>
        <authorList>
            <person name="Reed J."/>
            <person name="Orme A."/>
            <person name="El-Demerdash A."/>
            <person name="Owen C."/>
            <person name="Martin L.B.B."/>
            <person name="Misra R.C."/>
            <person name="Kikuchi S."/>
            <person name="Rejzek M."/>
            <person name="Martin A.C."/>
            <person name="Harkess A."/>
            <person name="Leebens-Mack J."/>
            <person name="Louveau T."/>
            <person name="Stephenson M.J."/>
            <person name="Osbourn A."/>
        </authorList>
    </citation>
    <scope>NUCLEOTIDE SEQUENCE</scope>
    <source>
        <strain evidence="4">S10</strain>
    </source>
</reference>
<feature type="repeat" description="PPR" evidence="3">
    <location>
        <begin position="266"/>
        <end position="300"/>
    </location>
</feature>
<evidence type="ECO:0000256" key="3">
    <source>
        <dbReference type="PROSITE-ProRule" id="PRU00708"/>
    </source>
</evidence>
<comment type="caution">
    <text evidence="4">The sequence shown here is derived from an EMBL/GenBank/DDBJ whole genome shotgun (WGS) entry which is preliminary data.</text>
</comment>
<name>A0AAD7L5Q1_QUISA</name>
<dbReference type="PROSITE" id="PS51375">
    <property type="entry name" value="PPR"/>
    <property type="match status" value="7"/>
</dbReference>
<accession>A0AAD7L5Q1</accession>
<evidence type="ECO:0000256" key="1">
    <source>
        <dbReference type="ARBA" id="ARBA00007626"/>
    </source>
</evidence>
<feature type="repeat" description="PPR" evidence="3">
    <location>
        <begin position="231"/>
        <end position="265"/>
    </location>
</feature>
<comment type="similarity">
    <text evidence="1">Belongs to the PPR family. P subfamily.</text>
</comment>
<dbReference type="InterPro" id="IPR050872">
    <property type="entry name" value="PPR_P_subfamily"/>
</dbReference>
<feature type="repeat" description="PPR" evidence="3">
    <location>
        <begin position="543"/>
        <end position="577"/>
    </location>
</feature>
<evidence type="ECO:0000256" key="2">
    <source>
        <dbReference type="ARBA" id="ARBA00022737"/>
    </source>
</evidence>
<dbReference type="EMBL" id="JARAOO010000011">
    <property type="protein sequence ID" value="KAJ7952068.1"/>
    <property type="molecule type" value="Genomic_DNA"/>
</dbReference>